<dbReference type="Pfam" id="PF13561">
    <property type="entry name" value="adh_short_C2"/>
    <property type="match status" value="1"/>
</dbReference>
<sequence length="257" mass="27473">MYKASFDLSGKTAVVTGAGRGIGRAMAEGLAHAGADVVLLARSAEEIEQAASEINTETGRKTVAIVCDVTDSASVNSAVNQAIEQFGKIDILINNAGTSVRETAFDLAEEDWDKVMDVNLKSVFLLSKAVGKHMTERQYGRVVNIGSVASRLSLASGTPYGPSKAAVVQLTRQLANEWATQGVTVNAISPWFFKTSLNAQALDDEEFRTLLENRTPMKRLGQLDELIAPVLMFCSDGAGYITGQNLFVDGGVTNYGF</sequence>
<gene>
    <name evidence="4" type="ORF">B0X71_18360</name>
</gene>
<dbReference type="Gene3D" id="3.40.50.720">
    <property type="entry name" value="NAD(P)-binding Rossmann-like Domain"/>
    <property type="match status" value="1"/>
</dbReference>
<dbReference type="RefSeq" id="WP_077590773.1">
    <property type="nucleotide sequence ID" value="NZ_CP019640.1"/>
</dbReference>
<feature type="domain" description="Ketoreductase" evidence="3">
    <location>
        <begin position="11"/>
        <end position="194"/>
    </location>
</feature>
<proteinExistence type="inferred from homology"/>
<dbReference type="NCBIfam" id="NF005559">
    <property type="entry name" value="PRK07231.1"/>
    <property type="match status" value="1"/>
</dbReference>
<organism evidence="4 5">
    <name type="scientific">Planococcus lenghuensis</name>
    <dbReference type="NCBI Taxonomy" id="2213202"/>
    <lineage>
        <taxon>Bacteria</taxon>
        <taxon>Bacillati</taxon>
        <taxon>Bacillota</taxon>
        <taxon>Bacilli</taxon>
        <taxon>Bacillales</taxon>
        <taxon>Caryophanaceae</taxon>
        <taxon>Planococcus</taxon>
    </lineage>
</organism>
<comment type="similarity">
    <text evidence="1">Belongs to the short-chain dehydrogenases/reductases (SDR) family.</text>
</comment>
<keyword evidence="2" id="KW-0560">Oxidoreductase</keyword>
<dbReference type="SUPFAM" id="SSF51735">
    <property type="entry name" value="NAD(P)-binding Rossmann-fold domains"/>
    <property type="match status" value="1"/>
</dbReference>
<dbReference type="GO" id="GO:0016616">
    <property type="term" value="F:oxidoreductase activity, acting on the CH-OH group of donors, NAD or NADP as acceptor"/>
    <property type="evidence" value="ECO:0007669"/>
    <property type="project" value="TreeGrafter"/>
</dbReference>
<dbReference type="InterPro" id="IPR002347">
    <property type="entry name" value="SDR_fam"/>
</dbReference>
<evidence type="ECO:0000256" key="2">
    <source>
        <dbReference type="ARBA" id="ARBA00023002"/>
    </source>
</evidence>
<name>A0A1Q2L351_9BACL</name>
<dbReference type="InterPro" id="IPR036291">
    <property type="entry name" value="NAD(P)-bd_dom_sf"/>
</dbReference>
<dbReference type="InterPro" id="IPR057326">
    <property type="entry name" value="KR_dom"/>
</dbReference>
<dbReference type="OrthoDB" id="9803333at2"/>
<evidence type="ECO:0000256" key="1">
    <source>
        <dbReference type="ARBA" id="ARBA00006484"/>
    </source>
</evidence>
<dbReference type="SMART" id="SM00822">
    <property type="entry name" value="PKS_KR"/>
    <property type="match status" value="1"/>
</dbReference>
<reference evidence="4 5" key="1">
    <citation type="submission" date="2017-02" db="EMBL/GenBank/DDBJ databases">
        <title>The complete genomic sequence of a novel cold adapted crude oil-degrading bacterium Planococcus qaidamina Y42.</title>
        <authorList>
            <person name="Yang R."/>
        </authorList>
    </citation>
    <scope>NUCLEOTIDE SEQUENCE [LARGE SCALE GENOMIC DNA]</scope>
    <source>
        <strain evidence="4 5">Y42</strain>
    </source>
</reference>
<evidence type="ECO:0000313" key="4">
    <source>
        <dbReference type="EMBL" id="AQQ54870.1"/>
    </source>
</evidence>
<dbReference type="PRINTS" id="PR00080">
    <property type="entry name" value="SDRFAMILY"/>
</dbReference>
<dbReference type="PRINTS" id="PR00081">
    <property type="entry name" value="GDHRDH"/>
</dbReference>
<dbReference type="GO" id="GO:0008206">
    <property type="term" value="P:bile acid metabolic process"/>
    <property type="evidence" value="ECO:0007669"/>
    <property type="project" value="UniProtKB-ARBA"/>
</dbReference>
<accession>A0A1Q2L351</accession>
<keyword evidence="5" id="KW-1185">Reference proteome</keyword>
<evidence type="ECO:0000259" key="3">
    <source>
        <dbReference type="SMART" id="SM00822"/>
    </source>
</evidence>
<dbReference type="EMBL" id="CP019640">
    <property type="protein sequence ID" value="AQQ54870.1"/>
    <property type="molecule type" value="Genomic_DNA"/>
</dbReference>
<dbReference type="AlphaFoldDB" id="A0A1Q2L351"/>
<dbReference type="KEGG" id="pmar:B0X71_18360"/>
<dbReference type="Proteomes" id="UP000188184">
    <property type="component" value="Chromosome"/>
</dbReference>
<protein>
    <submittedName>
        <fullName evidence="4">2-deoxy-D-gluconate 3-dehydrogenase</fullName>
    </submittedName>
</protein>
<dbReference type="PANTHER" id="PTHR42760">
    <property type="entry name" value="SHORT-CHAIN DEHYDROGENASES/REDUCTASES FAMILY MEMBER"/>
    <property type="match status" value="1"/>
</dbReference>
<dbReference type="FunFam" id="3.40.50.720:FF:000084">
    <property type="entry name" value="Short-chain dehydrogenase reductase"/>
    <property type="match status" value="1"/>
</dbReference>
<evidence type="ECO:0000313" key="5">
    <source>
        <dbReference type="Proteomes" id="UP000188184"/>
    </source>
</evidence>